<gene>
    <name evidence="1" type="ORF">DPEC_G00012130</name>
</gene>
<dbReference type="Proteomes" id="UP001157502">
    <property type="component" value="Chromosome 1"/>
</dbReference>
<name>A0ACC2HN52_DALPE</name>
<evidence type="ECO:0000313" key="2">
    <source>
        <dbReference type="Proteomes" id="UP001157502"/>
    </source>
</evidence>
<evidence type="ECO:0000313" key="1">
    <source>
        <dbReference type="EMBL" id="KAJ8016898.1"/>
    </source>
</evidence>
<sequence length="101" mass="10842">MSPLEVSWAYHRNTEEGGCPSDDPCEDNPPPIHIPLNHHLSSAPGPPEGFSTMEIVGAVIGAAIGLACLGCVGVYSYKRFIRSRDGYSGNLAIKNSEDRML</sequence>
<dbReference type="EMBL" id="CM055728">
    <property type="protein sequence ID" value="KAJ8016898.1"/>
    <property type="molecule type" value="Genomic_DNA"/>
</dbReference>
<reference evidence="1" key="1">
    <citation type="submission" date="2021-05" db="EMBL/GenBank/DDBJ databases">
        <authorList>
            <person name="Pan Q."/>
            <person name="Jouanno E."/>
            <person name="Zahm M."/>
            <person name="Klopp C."/>
            <person name="Cabau C."/>
            <person name="Louis A."/>
            <person name="Berthelot C."/>
            <person name="Parey E."/>
            <person name="Roest Crollius H."/>
            <person name="Montfort J."/>
            <person name="Robinson-Rechavi M."/>
            <person name="Bouchez O."/>
            <person name="Lampietro C."/>
            <person name="Lopez Roques C."/>
            <person name="Donnadieu C."/>
            <person name="Postlethwait J."/>
            <person name="Bobe J."/>
            <person name="Dillon D."/>
            <person name="Chandos A."/>
            <person name="von Hippel F."/>
            <person name="Guiguen Y."/>
        </authorList>
    </citation>
    <scope>NUCLEOTIDE SEQUENCE</scope>
    <source>
        <strain evidence="1">YG-Jan2019</strain>
    </source>
</reference>
<organism evidence="1 2">
    <name type="scientific">Dallia pectoralis</name>
    <name type="common">Alaska blackfish</name>
    <dbReference type="NCBI Taxonomy" id="75939"/>
    <lineage>
        <taxon>Eukaryota</taxon>
        <taxon>Metazoa</taxon>
        <taxon>Chordata</taxon>
        <taxon>Craniata</taxon>
        <taxon>Vertebrata</taxon>
        <taxon>Euteleostomi</taxon>
        <taxon>Actinopterygii</taxon>
        <taxon>Neopterygii</taxon>
        <taxon>Teleostei</taxon>
        <taxon>Protacanthopterygii</taxon>
        <taxon>Esociformes</taxon>
        <taxon>Umbridae</taxon>
        <taxon>Dallia</taxon>
    </lineage>
</organism>
<comment type="caution">
    <text evidence="1">The sequence shown here is derived from an EMBL/GenBank/DDBJ whole genome shotgun (WGS) entry which is preliminary data.</text>
</comment>
<keyword evidence="2" id="KW-1185">Reference proteome</keyword>
<accession>A0ACC2HN52</accession>
<protein>
    <submittedName>
        <fullName evidence="1">Uncharacterized protein</fullName>
    </submittedName>
</protein>
<proteinExistence type="predicted"/>